<evidence type="ECO:0000313" key="2">
    <source>
        <dbReference type="EMBL" id="KMZ71482.1"/>
    </source>
</evidence>
<dbReference type="Pfam" id="PF11955">
    <property type="entry name" value="PORR"/>
    <property type="match status" value="1"/>
</dbReference>
<keyword evidence="3" id="KW-1185">Reference proteome</keyword>
<dbReference type="PANTHER" id="PTHR31476:SF14">
    <property type="entry name" value="OS09G0473400 PROTEIN"/>
    <property type="match status" value="1"/>
</dbReference>
<evidence type="ECO:0000313" key="3">
    <source>
        <dbReference type="Proteomes" id="UP000036987"/>
    </source>
</evidence>
<gene>
    <name evidence="2" type="ORF">ZOSMA_17G00370</name>
</gene>
<reference evidence="3" key="1">
    <citation type="journal article" date="2016" name="Nature">
        <title>The genome of the seagrass Zostera marina reveals angiosperm adaptation to the sea.</title>
        <authorList>
            <person name="Olsen J.L."/>
            <person name="Rouze P."/>
            <person name="Verhelst B."/>
            <person name="Lin Y.-C."/>
            <person name="Bayer T."/>
            <person name="Collen J."/>
            <person name="Dattolo E."/>
            <person name="De Paoli E."/>
            <person name="Dittami S."/>
            <person name="Maumus F."/>
            <person name="Michel G."/>
            <person name="Kersting A."/>
            <person name="Lauritano C."/>
            <person name="Lohaus R."/>
            <person name="Toepel M."/>
            <person name="Tonon T."/>
            <person name="Vanneste K."/>
            <person name="Amirebrahimi M."/>
            <person name="Brakel J."/>
            <person name="Bostroem C."/>
            <person name="Chovatia M."/>
            <person name="Grimwood J."/>
            <person name="Jenkins J.W."/>
            <person name="Jueterbock A."/>
            <person name="Mraz A."/>
            <person name="Stam W.T."/>
            <person name="Tice H."/>
            <person name="Bornberg-Bauer E."/>
            <person name="Green P.J."/>
            <person name="Pearson G.A."/>
            <person name="Procaccini G."/>
            <person name="Duarte C.M."/>
            <person name="Schmutz J."/>
            <person name="Reusch T.B.H."/>
            <person name="Van de Peer Y."/>
        </authorList>
    </citation>
    <scope>NUCLEOTIDE SEQUENCE [LARGE SCALE GENOMIC DNA]</scope>
    <source>
        <strain evidence="3">cv. Finnish</strain>
    </source>
</reference>
<dbReference type="InterPro" id="IPR045040">
    <property type="entry name" value="PORR_fam"/>
</dbReference>
<dbReference type="GO" id="GO:0003723">
    <property type="term" value="F:RNA binding"/>
    <property type="evidence" value="ECO:0007669"/>
    <property type="project" value="InterPro"/>
</dbReference>
<dbReference type="PANTHER" id="PTHR31476">
    <property type="entry name" value="PROTEIN WHAT'S THIS FACTOR 1 HOMOLOG, CHLOROPLASTIC"/>
    <property type="match status" value="1"/>
</dbReference>
<organism evidence="2 3">
    <name type="scientific">Zostera marina</name>
    <name type="common">Eelgrass</name>
    <dbReference type="NCBI Taxonomy" id="29655"/>
    <lineage>
        <taxon>Eukaryota</taxon>
        <taxon>Viridiplantae</taxon>
        <taxon>Streptophyta</taxon>
        <taxon>Embryophyta</taxon>
        <taxon>Tracheophyta</taxon>
        <taxon>Spermatophyta</taxon>
        <taxon>Magnoliopsida</taxon>
        <taxon>Liliopsida</taxon>
        <taxon>Zosteraceae</taxon>
        <taxon>Zostera</taxon>
    </lineage>
</organism>
<proteinExistence type="predicted"/>
<sequence>MFFTIRPAAAIRNLLHRRSVSMMPHLNTSKLKKKKKKESPRTKLIQQEPALINPYFESILQDDTRFRFVTRSKDFLSRQPDHVLRLDDAGKFHRELGFPRGRKFTTFAQKHPLLFSLYRHSDTKCWVGFTDLMEELIREENAILETTVLDQVRIVKKLLMMSKEKKIPLSKIHHCRHIFGISGSFRDIASNYPDELRLNMDEKKKTMMIELVNWDPTLAVSKLEKDFISEEDRVRRMFKFPVTHGKWLGLDSEDMKRMDSATTLPLVSPYTDGWNWDLWTVEAEKYRVGVLHEFLSLTLEKRASIHHIVEFKEELSLTKHTYRMLMKQHRAFYLAGTEMNWGVFLREGYREEDGTLLDNHPLVLFKKKLLRHAFTESI</sequence>
<feature type="domain" description="PORR" evidence="1">
    <location>
        <begin position="54"/>
        <end position="371"/>
    </location>
</feature>
<dbReference type="OrthoDB" id="838682at2759"/>
<evidence type="ECO:0000259" key="1">
    <source>
        <dbReference type="Pfam" id="PF11955"/>
    </source>
</evidence>
<dbReference type="EMBL" id="LFYR01000671">
    <property type="protein sequence ID" value="KMZ71482.1"/>
    <property type="molecule type" value="Genomic_DNA"/>
</dbReference>
<dbReference type="OMA" id="KIWLGFT"/>
<protein>
    <submittedName>
        <fullName evidence="2">Ubiquitin carboxyl-terminal hydrolase family protein</fullName>
    </submittedName>
</protein>
<dbReference type="InterPro" id="IPR021099">
    <property type="entry name" value="PORR_domain"/>
</dbReference>
<name>A0A0K9PTA7_ZOSMR</name>
<dbReference type="GO" id="GO:0016787">
    <property type="term" value="F:hydrolase activity"/>
    <property type="evidence" value="ECO:0007669"/>
    <property type="project" value="UniProtKB-KW"/>
</dbReference>
<dbReference type="Proteomes" id="UP000036987">
    <property type="component" value="Unassembled WGS sequence"/>
</dbReference>
<accession>A0A0K9PTA7</accession>
<comment type="caution">
    <text evidence="2">The sequence shown here is derived from an EMBL/GenBank/DDBJ whole genome shotgun (WGS) entry which is preliminary data.</text>
</comment>
<dbReference type="AlphaFoldDB" id="A0A0K9PTA7"/>
<keyword evidence="2" id="KW-0378">Hydrolase</keyword>